<dbReference type="EMBL" id="RXIC02000026">
    <property type="protein sequence ID" value="KAB1203029.1"/>
    <property type="molecule type" value="Genomic_DNA"/>
</dbReference>
<evidence type="ECO:0000313" key="1">
    <source>
        <dbReference type="EMBL" id="KAB1203029.1"/>
    </source>
</evidence>
<protein>
    <submittedName>
        <fullName evidence="1">Flowering time control protein FY</fullName>
    </submittedName>
</protein>
<sequence length="271" mass="29983">MDFLKKIFCCFQVFQDPNANGQTNLRGHSERNADLTVALGEHAGVLSGGCALAKSLSGAGAILAVPAPPNQRALQDWRSTRPTGLSWEGVKALKSALLSSAALLQPTSLQLLKLRLFVNARLPDWTSACSPIAPLKSAFSASLLQNVRDFEGRILRSGEEEAKIKAASQMDKLKFCRFKRKYSEITLVCSFFWNLSVFSDMNNLIGEVSCRICQKSFSSTIRAMHDHKNMVLCIKLNQDGSWVLTASKDQIIKGMKLRMLMRKIEGDITQN</sequence>
<proteinExistence type="predicted"/>
<gene>
    <name evidence="1" type="ORF">CJ030_MR8G004022</name>
</gene>
<reference evidence="1 2" key="1">
    <citation type="journal article" date="2019" name="Plant Biotechnol. J.">
        <title>The red bayberry genome and genetic basis of sex determination.</title>
        <authorList>
            <person name="Jia H.M."/>
            <person name="Jia H.J."/>
            <person name="Cai Q.L."/>
            <person name="Wang Y."/>
            <person name="Zhao H.B."/>
            <person name="Yang W.F."/>
            <person name="Wang G.Y."/>
            <person name="Li Y.H."/>
            <person name="Zhan D.L."/>
            <person name="Shen Y.T."/>
            <person name="Niu Q.F."/>
            <person name="Chang L."/>
            <person name="Qiu J."/>
            <person name="Zhao L."/>
            <person name="Xie H.B."/>
            <person name="Fu W.Y."/>
            <person name="Jin J."/>
            <person name="Li X.W."/>
            <person name="Jiao Y."/>
            <person name="Zhou C.C."/>
            <person name="Tu T."/>
            <person name="Chai C.Y."/>
            <person name="Gao J.L."/>
            <person name="Fan L.J."/>
            <person name="van de Weg E."/>
            <person name="Wang J.Y."/>
            <person name="Gao Z.S."/>
        </authorList>
    </citation>
    <scope>NUCLEOTIDE SEQUENCE [LARGE SCALE GENOMIC DNA]</scope>
    <source>
        <tissue evidence="1">Leaves</tissue>
    </source>
</reference>
<evidence type="ECO:0000313" key="2">
    <source>
        <dbReference type="Proteomes" id="UP000516437"/>
    </source>
</evidence>
<accession>A0A6A1URM8</accession>
<keyword evidence="2" id="KW-1185">Reference proteome</keyword>
<dbReference type="Proteomes" id="UP000516437">
    <property type="component" value="Chromosome 8"/>
</dbReference>
<organism evidence="1 2">
    <name type="scientific">Morella rubra</name>
    <name type="common">Chinese bayberry</name>
    <dbReference type="NCBI Taxonomy" id="262757"/>
    <lineage>
        <taxon>Eukaryota</taxon>
        <taxon>Viridiplantae</taxon>
        <taxon>Streptophyta</taxon>
        <taxon>Embryophyta</taxon>
        <taxon>Tracheophyta</taxon>
        <taxon>Spermatophyta</taxon>
        <taxon>Magnoliopsida</taxon>
        <taxon>eudicotyledons</taxon>
        <taxon>Gunneridae</taxon>
        <taxon>Pentapetalae</taxon>
        <taxon>rosids</taxon>
        <taxon>fabids</taxon>
        <taxon>Fagales</taxon>
        <taxon>Myricaceae</taxon>
        <taxon>Morella</taxon>
    </lineage>
</organism>
<dbReference type="AlphaFoldDB" id="A0A6A1URM8"/>
<dbReference type="OrthoDB" id="5566198at2759"/>
<comment type="caution">
    <text evidence="1">The sequence shown here is derived from an EMBL/GenBank/DDBJ whole genome shotgun (WGS) entry which is preliminary data.</text>
</comment>
<name>A0A6A1URM8_9ROSI</name>